<dbReference type="PANTHER" id="PTHR43557:SF2">
    <property type="entry name" value="RIESKE DOMAIN-CONTAINING PROTEIN-RELATED"/>
    <property type="match status" value="1"/>
</dbReference>
<evidence type="ECO:0008006" key="9">
    <source>
        <dbReference type="Google" id="ProtNLM"/>
    </source>
</evidence>
<protein>
    <recommendedName>
        <fullName evidence="9">Ferredoxin reductase</fullName>
    </recommendedName>
</protein>
<dbReference type="SUPFAM" id="SSF51905">
    <property type="entry name" value="FAD/NAD(P)-binding domain"/>
    <property type="match status" value="2"/>
</dbReference>
<evidence type="ECO:0000259" key="5">
    <source>
        <dbReference type="Pfam" id="PF07992"/>
    </source>
</evidence>
<dbReference type="InterPro" id="IPR050446">
    <property type="entry name" value="FAD-oxidoreductase/Apoptosis"/>
</dbReference>
<reference evidence="7 8" key="1">
    <citation type="submission" date="2017-08" db="EMBL/GenBank/DDBJ databases">
        <title>Complete Genome Sequence of Acetobacter tropicalis Oregon-R-modENCODE STRAIN BDGP1, an acetic acid bacterium isolated from Drosophila melanogaster gut.</title>
        <authorList>
            <person name="Wan K.H."/>
            <person name="Yu C."/>
            <person name="Park S."/>
            <person name="Hammonds A.S."/>
            <person name="Booth B.W."/>
            <person name="Celniker S.E."/>
        </authorList>
    </citation>
    <scope>NUCLEOTIDE SEQUENCE [LARGE SCALE GENOMIC DNA]</scope>
    <source>
        <strain evidence="7 8">BDGP1</strain>
    </source>
</reference>
<dbReference type="AlphaFoldDB" id="A0A291PHH6"/>
<organism evidence="7 8">
    <name type="scientific">Acetobacter tropicalis</name>
    <dbReference type="NCBI Taxonomy" id="104102"/>
    <lineage>
        <taxon>Bacteria</taxon>
        <taxon>Pseudomonadati</taxon>
        <taxon>Pseudomonadota</taxon>
        <taxon>Alphaproteobacteria</taxon>
        <taxon>Acetobacterales</taxon>
        <taxon>Acetobacteraceae</taxon>
        <taxon>Acetobacter</taxon>
    </lineage>
</organism>
<accession>A0A291PHH6</accession>
<dbReference type="PRINTS" id="PR00368">
    <property type="entry name" value="FADPNR"/>
</dbReference>
<evidence type="ECO:0000256" key="3">
    <source>
        <dbReference type="ARBA" id="ARBA00022827"/>
    </source>
</evidence>
<evidence type="ECO:0000313" key="8">
    <source>
        <dbReference type="Proteomes" id="UP000220394"/>
    </source>
</evidence>
<evidence type="ECO:0000313" key="7">
    <source>
        <dbReference type="EMBL" id="ATJ90886.1"/>
    </source>
</evidence>
<evidence type="ECO:0000259" key="6">
    <source>
        <dbReference type="Pfam" id="PF14759"/>
    </source>
</evidence>
<keyword evidence="3" id="KW-0274">FAD</keyword>
<dbReference type="GO" id="GO:0016651">
    <property type="term" value="F:oxidoreductase activity, acting on NAD(P)H"/>
    <property type="evidence" value="ECO:0007669"/>
    <property type="project" value="TreeGrafter"/>
</dbReference>
<dbReference type="InterPro" id="IPR028202">
    <property type="entry name" value="Reductase_C"/>
</dbReference>
<name>A0A291PHH6_9PROT</name>
<dbReference type="InterPro" id="IPR023753">
    <property type="entry name" value="FAD/NAD-binding_dom"/>
</dbReference>
<evidence type="ECO:0000256" key="2">
    <source>
        <dbReference type="ARBA" id="ARBA00022630"/>
    </source>
</evidence>
<dbReference type="GO" id="GO:0005737">
    <property type="term" value="C:cytoplasm"/>
    <property type="evidence" value="ECO:0007669"/>
    <property type="project" value="TreeGrafter"/>
</dbReference>
<dbReference type="Pfam" id="PF07992">
    <property type="entry name" value="Pyr_redox_2"/>
    <property type="match status" value="1"/>
</dbReference>
<dbReference type="PANTHER" id="PTHR43557">
    <property type="entry name" value="APOPTOSIS-INDUCING FACTOR 1"/>
    <property type="match status" value="1"/>
</dbReference>
<feature type="domain" description="Reductase C-terminal" evidence="6">
    <location>
        <begin position="328"/>
        <end position="408"/>
    </location>
</feature>
<dbReference type="InterPro" id="IPR016156">
    <property type="entry name" value="FAD/NAD-linked_Rdtase_dimer_sf"/>
</dbReference>
<dbReference type="Pfam" id="PF14759">
    <property type="entry name" value="Reductase_C"/>
    <property type="match status" value="1"/>
</dbReference>
<dbReference type="EMBL" id="CP022699">
    <property type="protein sequence ID" value="ATJ90886.1"/>
    <property type="molecule type" value="Genomic_DNA"/>
</dbReference>
<keyword evidence="2" id="KW-0285">Flavoprotein</keyword>
<proteinExistence type="predicted"/>
<dbReference type="InterPro" id="IPR036188">
    <property type="entry name" value="FAD/NAD-bd_sf"/>
</dbReference>
<dbReference type="Gene3D" id="3.30.390.30">
    <property type="match status" value="1"/>
</dbReference>
<dbReference type="PRINTS" id="PR00411">
    <property type="entry name" value="PNDRDTASEI"/>
</dbReference>
<keyword evidence="4" id="KW-0560">Oxidoreductase</keyword>
<comment type="cofactor">
    <cofactor evidence="1">
        <name>FAD</name>
        <dbReference type="ChEBI" id="CHEBI:57692"/>
    </cofactor>
</comment>
<dbReference type="Gene3D" id="3.50.50.60">
    <property type="entry name" value="FAD/NAD(P)-binding domain"/>
    <property type="match status" value="2"/>
</dbReference>
<dbReference type="Proteomes" id="UP000220394">
    <property type="component" value="Chromosome"/>
</dbReference>
<gene>
    <name evidence="7" type="ORF">CIW82_09485</name>
</gene>
<dbReference type="KEGG" id="ato:CIW82_09485"/>
<evidence type="ECO:0000256" key="4">
    <source>
        <dbReference type="ARBA" id="ARBA00023002"/>
    </source>
</evidence>
<evidence type="ECO:0000256" key="1">
    <source>
        <dbReference type="ARBA" id="ARBA00001974"/>
    </source>
</evidence>
<feature type="domain" description="FAD/NAD(P)-binding" evidence="5">
    <location>
        <begin position="7"/>
        <end position="308"/>
    </location>
</feature>
<dbReference type="SUPFAM" id="SSF55424">
    <property type="entry name" value="FAD/NAD-linked reductases, dimerisation (C-terminal) domain"/>
    <property type="match status" value="1"/>
</dbReference>
<sequence>MRVKEKTVVIVGAGIAGVSAAQALRENGFKGQIILLSRENTMPYDRPPLSKDALHTSVPPATFFLRDEAFYKTNQIDLRLGAEATAIDAAAHLVTLSDSTQLPYSTLLLATGSRPRTLPLFPYGAPFIHYLRTSLDAQRLRQDMQSLPKGASMVIVGAGIIGLEVAAAATAQGFHVTVIEAGERPLARSGSPLLASFLAAEHTKHGVDIRCQTHIIDVEKGKSGYSLTLSDKSTLAADLIVVGIGVCPEHKLGSLAGIEATPSGISVDAHGKTSIKDIYAAGEVAFHHNVHYGTQRRDETWQHAASHGEHVAKAILGVPDDYSSPGSYWTDQYTFNIQVVGNPLGTSEVVRGNPNDGAFVIFHLNDSVICGITAVNATRELRKLRRLVSNASAVPQDILADPTTDLTDY</sequence>